<dbReference type="EMBL" id="UINC01104659">
    <property type="protein sequence ID" value="SVC67989.1"/>
    <property type="molecule type" value="Genomic_DNA"/>
</dbReference>
<gene>
    <name evidence="2" type="ORF">METZ01_LOCUS320843</name>
</gene>
<dbReference type="AlphaFoldDB" id="A0A382P3K0"/>
<sequence length="155" mass="17871">MIIRLNRNTLFIFWMLAITFFLVSCSSQKKESGPVALTISQEQVSSWVRNFNPLIPGGTSRWPTVAGIYEPLFIFNSIKGEYIPWLATGYEWRNGNLVLDINIRKNVLWSNGTPFSAQDVAFTFQLKKEYSGLDTRGIWKYIKSVDVLNDHIVRF</sequence>
<name>A0A382P3K0_9ZZZZ</name>
<evidence type="ECO:0000313" key="2">
    <source>
        <dbReference type="EMBL" id="SVC67989.1"/>
    </source>
</evidence>
<feature type="non-terminal residue" evidence="2">
    <location>
        <position position="155"/>
    </location>
</feature>
<protein>
    <recommendedName>
        <fullName evidence="1">Solute-binding protein family 5 domain-containing protein</fullName>
    </recommendedName>
</protein>
<feature type="domain" description="Solute-binding protein family 5" evidence="1">
    <location>
        <begin position="81"/>
        <end position="155"/>
    </location>
</feature>
<organism evidence="2">
    <name type="scientific">marine metagenome</name>
    <dbReference type="NCBI Taxonomy" id="408172"/>
    <lineage>
        <taxon>unclassified sequences</taxon>
        <taxon>metagenomes</taxon>
        <taxon>ecological metagenomes</taxon>
    </lineage>
</organism>
<dbReference type="GO" id="GO:1904680">
    <property type="term" value="F:peptide transmembrane transporter activity"/>
    <property type="evidence" value="ECO:0007669"/>
    <property type="project" value="TreeGrafter"/>
</dbReference>
<evidence type="ECO:0000259" key="1">
    <source>
        <dbReference type="Pfam" id="PF00496"/>
    </source>
</evidence>
<dbReference type="InterPro" id="IPR000914">
    <property type="entry name" value="SBP_5_dom"/>
</dbReference>
<dbReference type="Gene3D" id="3.90.76.10">
    <property type="entry name" value="Dipeptide-binding Protein, Domain 1"/>
    <property type="match status" value="1"/>
</dbReference>
<reference evidence="2" key="1">
    <citation type="submission" date="2018-05" db="EMBL/GenBank/DDBJ databases">
        <authorList>
            <person name="Lanie J.A."/>
            <person name="Ng W.-L."/>
            <person name="Kazmierczak K.M."/>
            <person name="Andrzejewski T.M."/>
            <person name="Davidsen T.M."/>
            <person name="Wayne K.J."/>
            <person name="Tettelin H."/>
            <person name="Glass J.I."/>
            <person name="Rusch D."/>
            <person name="Podicherti R."/>
            <person name="Tsui H.-C.T."/>
            <person name="Winkler M.E."/>
        </authorList>
    </citation>
    <scope>NUCLEOTIDE SEQUENCE</scope>
</reference>
<dbReference type="SUPFAM" id="SSF53850">
    <property type="entry name" value="Periplasmic binding protein-like II"/>
    <property type="match status" value="1"/>
</dbReference>
<accession>A0A382P3K0</accession>
<dbReference type="Pfam" id="PF00496">
    <property type="entry name" value="SBP_bac_5"/>
    <property type="match status" value="1"/>
</dbReference>
<dbReference type="InterPro" id="IPR039424">
    <property type="entry name" value="SBP_5"/>
</dbReference>
<dbReference type="PROSITE" id="PS51257">
    <property type="entry name" value="PROKAR_LIPOPROTEIN"/>
    <property type="match status" value="1"/>
</dbReference>
<proteinExistence type="predicted"/>
<dbReference type="PANTHER" id="PTHR30290">
    <property type="entry name" value="PERIPLASMIC BINDING COMPONENT OF ABC TRANSPORTER"/>
    <property type="match status" value="1"/>
</dbReference>
<dbReference type="PANTHER" id="PTHR30290:SF82">
    <property type="entry name" value="ABC-TYPE DIPEPTIDE_OLIGOPEPTIDE TRANSPORT SYSTEM, PERIPLASMIC COMPONENT"/>
    <property type="match status" value="1"/>
</dbReference>
<dbReference type="GO" id="GO:0015833">
    <property type="term" value="P:peptide transport"/>
    <property type="evidence" value="ECO:0007669"/>
    <property type="project" value="TreeGrafter"/>
</dbReference>
<dbReference type="Gene3D" id="3.40.190.10">
    <property type="entry name" value="Periplasmic binding protein-like II"/>
    <property type="match status" value="1"/>
</dbReference>